<dbReference type="EMBL" id="LJSX01000002">
    <property type="protein sequence ID" value="KPQ12316.1"/>
    <property type="molecule type" value="Genomic_DNA"/>
</dbReference>
<name>A0A0P8AAV5_9HYPH</name>
<keyword evidence="2" id="KW-0285">Flavoprotein</keyword>
<evidence type="ECO:0000256" key="2">
    <source>
        <dbReference type="ARBA" id="ARBA00022630"/>
    </source>
</evidence>
<dbReference type="Proteomes" id="UP000050497">
    <property type="component" value="Unassembled WGS sequence"/>
</dbReference>
<dbReference type="STRING" id="1653334.GA0071312_2154"/>
<evidence type="ECO:0000313" key="7">
    <source>
        <dbReference type="EMBL" id="SCC81218.1"/>
    </source>
</evidence>
<evidence type="ECO:0000313" key="6">
    <source>
        <dbReference type="EMBL" id="KPQ12316.1"/>
    </source>
</evidence>
<dbReference type="PATRIC" id="fig|1653334.4.peg.866"/>
<dbReference type="AlphaFoldDB" id="A0A0P8AAV5"/>
<accession>A0A0P8AAV5</accession>
<protein>
    <submittedName>
        <fullName evidence="6">Dihydrolipoamide dehydrogenase</fullName>
        <ecNumber evidence="6">1.8.1.4</ecNumber>
    </submittedName>
</protein>
<dbReference type="PANTHER" id="PTHR43014:SF4">
    <property type="entry name" value="PYRIDINE NUCLEOTIDE-DISULFIDE OXIDOREDUCTASE RCLA-RELATED"/>
    <property type="match status" value="1"/>
</dbReference>
<dbReference type="GO" id="GO:0050660">
    <property type="term" value="F:flavin adenine dinucleotide binding"/>
    <property type="evidence" value="ECO:0007669"/>
    <property type="project" value="TreeGrafter"/>
</dbReference>
<dbReference type="InterPro" id="IPR004099">
    <property type="entry name" value="Pyr_nucl-diS_OxRdtase_dimer"/>
</dbReference>
<dbReference type="GO" id="GO:0004148">
    <property type="term" value="F:dihydrolipoyl dehydrogenase (NADH) activity"/>
    <property type="evidence" value="ECO:0007669"/>
    <property type="project" value="UniProtKB-EC"/>
</dbReference>
<dbReference type="PANTHER" id="PTHR43014">
    <property type="entry name" value="MERCURIC REDUCTASE"/>
    <property type="match status" value="1"/>
</dbReference>
<dbReference type="Pfam" id="PF07992">
    <property type="entry name" value="Pyr_redox_2"/>
    <property type="match status" value="1"/>
</dbReference>
<feature type="domain" description="FAD/NAD(P)-binding" evidence="5">
    <location>
        <begin position="6"/>
        <end position="317"/>
    </location>
</feature>
<evidence type="ECO:0000313" key="8">
    <source>
        <dbReference type="Proteomes" id="UP000050497"/>
    </source>
</evidence>
<dbReference type="SUPFAM" id="SSF51905">
    <property type="entry name" value="FAD/NAD(P)-binding domain"/>
    <property type="match status" value="1"/>
</dbReference>
<feature type="domain" description="Pyridine nucleotide-disulphide oxidoreductase dimerisation" evidence="4">
    <location>
        <begin position="339"/>
        <end position="443"/>
    </location>
</feature>
<dbReference type="PRINTS" id="PR00411">
    <property type="entry name" value="PNDRDTASEI"/>
</dbReference>
<dbReference type="Proteomes" id="UP000182800">
    <property type="component" value="Unassembled WGS sequence"/>
</dbReference>
<reference evidence="6 8" key="1">
    <citation type="submission" date="2015-09" db="EMBL/GenBank/DDBJ databases">
        <title>Identification and resolution of microdiversity through metagenomic sequencing of parallel consortia.</title>
        <authorList>
            <person name="Nelson W.C."/>
            <person name="Romine M.F."/>
            <person name="Lindemann S.R."/>
        </authorList>
    </citation>
    <scope>NUCLEOTIDE SEQUENCE [LARGE SCALE GENOMIC DNA]</scope>
    <source>
        <strain evidence="6">HL-109</strain>
    </source>
</reference>
<keyword evidence="9" id="KW-1185">Reference proteome</keyword>
<dbReference type="InterPro" id="IPR016156">
    <property type="entry name" value="FAD/NAD-linked_Rdtase_dimer_sf"/>
</dbReference>
<evidence type="ECO:0000313" key="9">
    <source>
        <dbReference type="Proteomes" id="UP000182800"/>
    </source>
</evidence>
<dbReference type="GO" id="GO:0003955">
    <property type="term" value="F:NAD(P)H dehydrogenase (quinone) activity"/>
    <property type="evidence" value="ECO:0007669"/>
    <property type="project" value="TreeGrafter"/>
</dbReference>
<organism evidence="6 8">
    <name type="scientific">Saliniramus fredricksonii</name>
    <dbReference type="NCBI Taxonomy" id="1653334"/>
    <lineage>
        <taxon>Bacteria</taxon>
        <taxon>Pseudomonadati</taxon>
        <taxon>Pseudomonadota</taxon>
        <taxon>Alphaproteobacteria</taxon>
        <taxon>Hyphomicrobiales</taxon>
        <taxon>Salinarimonadaceae</taxon>
        <taxon>Saliniramus</taxon>
    </lineage>
</organism>
<evidence type="ECO:0000259" key="5">
    <source>
        <dbReference type="Pfam" id="PF07992"/>
    </source>
</evidence>
<dbReference type="Gene3D" id="3.50.50.60">
    <property type="entry name" value="FAD/NAD(P)-binding domain"/>
    <property type="match status" value="2"/>
</dbReference>
<dbReference type="SUPFAM" id="SSF55424">
    <property type="entry name" value="FAD/NAD-linked reductases, dimerisation (C-terminal) domain"/>
    <property type="match status" value="1"/>
</dbReference>
<keyword evidence="6" id="KW-0560">Oxidoreductase</keyword>
<dbReference type="InterPro" id="IPR036188">
    <property type="entry name" value="FAD/NAD-bd_sf"/>
</dbReference>
<sequence length="471" mass="50055">MSERAEIVIIGAGTTGLSALREVRRHTEDVLLINDGHWGTTCAAVGCMPSKALIAAADAFHARKGLSEFGVSGADDLTIDIPAVMRRVRRLRDDFVKGPQSVRETLGERAISGRARLAGPQEVIVGDRRIRAGKIILAPGSTPIVPKPWRAFGERILTSDTLFEQADLPARIAVVGLGAIGVELAQALARLGITVAGFDALDTVAGISDPKVRDSAITALQKDFALHLGAPAELAAHADALRVGGAGSSFEADAVLAALGRRPQLEGLGLDTLGVDLDERGQPPVDPQTMQIADLPVYLAGDANGERALLHEAADEGHIAGRHAVATRDERLRRRPAMAITFAEPNIGMVGARHADLDPDTTLIGEVDFARQGRARVMAANHGVMRLYARKSDGRFLGAEFCAPAGEHMAHLLGLAATHGMRVCEMLAMPFYHPVLEEGLRTALRDLDRQLPDEGRSDLAQCPALGIEALE</sequence>
<comment type="cofactor">
    <cofactor evidence="1">
        <name>FAD</name>
        <dbReference type="ChEBI" id="CHEBI:57692"/>
    </cofactor>
</comment>
<dbReference type="RefSeq" id="WP_074444959.1">
    <property type="nucleotide sequence ID" value="NZ_FMBM01000002.1"/>
</dbReference>
<dbReference type="EC" id="1.8.1.4" evidence="6"/>
<dbReference type="Gene3D" id="3.30.390.30">
    <property type="match status" value="1"/>
</dbReference>
<evidence type="ECO:0000256" key="1">
    <source>
        <dbReference type="ARBA" id="ARBA00001974"/>
    </source>
</evidence>
<dbReference type="OrthoDB" id="9776382at2"/>
<gene>
    <name evidence="6" type="primary">lpd</name>
    <name evidence="7" type="ORF">GA0071312_2154</name>
    <name evidence="6" type="ORF">HLUCCO17_01785</name>
</gene>
<reference evidence="7 9" key="2">
    <citation type="submission" date="2016-08" db="EMBL/GenBank/DDBJ databases">
        <authorList>
            <person name="Varghese N."/>
            <person name="Submissions Spin"/>
        </authorList>
    </citation>
    <scope>NUCLEOTIDE SEQUENCE [LARGE SCALE GENOMIC DNA]</scope>
    <source>
        <strain evidence="7 9">HL-109</strain>
    </source>
</reference>
<keyword evidence="3" id="KW-0274">FAD</keyword>
<comment type="caution">
    <text evidence="6">The sequence shown here is derived from an EMBL/GenBank/DDBJ whole genome shotgun (WGS) entry which is preliminary data.</text>
</comment>
<proteinExistence type="predicted"/>
<evidence type="ECO:0000256" key="3">
    <source>
        <dbReference type="ARBA" id="ARBA00022827"/>
    </source>
</evidence>
<dbReference type="PRINTS" id="PR00368">
    <property type="entry name" value="FADPNR"/>
</dbReference>
<evidence type="ECO:0000259" key="4">
    <source>
        <dbReference type="Pfam" id="PF02852"/>
    </source>
</evidence>
<dbReference type="NCBIfam" id="NF004939">
    <property type="entry name" value="PRK06292.1-1"/>
    <property type="match status" value="1"/>
</dbReference>
<dbReference type="Pfam" id="PF02852">
    <property type="entry name" value="Pyr_redox_dim"/>
    <property type="match status" value="1"/>
</dbReference>
<dbReference type="EMBL" id="FMBM01000002">
    <property type="protein sequence ID" value="SCC81218.1"/>
    <property type="molecule type" value="Genomic_DNA"/>
</dbReference>
<dbReference type="InterPro" id="IPR023753">
    <property type="entry name" value="FAD/NAD-binding_dom"/>
</dbReference>